<dbReference type="EMBL" id="MU006701">
    <property type="protein sequence ID" value="KAF2633341.1"/>
    <property type="molecule type" value="Genomic_DNA"/>
</dbReference>
<evidence type="ECO:0000313" key="2">
    <source>
        <dbReference type="Proteomes" id="UP000799754"/>
    </source>
</evidence>
<name>A0ACB6SGP7_9PLEO</name>
<proteinExistence type="predicted"/>
<protein>
    <submittedName>
        <fullName evidence="1">Acid protease</fullName>
    </submittedName>
</protein>
<accession>A0ACB6SGP7</accession>
<sequence length="400" mass="43811">MAFKHLLAAAAAATASVIELPVRIEDSYASVELSAGMPPEPYRLLFDTGSSTTWFTSAACTESSCPNPRPYNRTIYSANASSTSRDLHSFSRIPYIDGDGIAGAATLDVFSTRDGSFEWNQTFLSTNESSWRWITADGFLGLGFSSIAETNTSSLVETLLWNGQLDEPRFGLFYGTNLKDSGSQNGVLTIGGSEEEKYVDGDVVYAPLRKEDPYQLWRAPLRSVNVLVAGQQNSTITMKTGSLPDTTDAEGIWSHANVTWSMYGSGAAVFDTGAGRVSVPDEIIDAVYFNLGWNVTKLMNGEERMDCQHLNASWAISFTLGEGAEEDDVSFSIRGDEFTKPGAQCMPPIDNSGQNGFALIGAVFLQRYYTVFDFGASKVEEYAPKIGFGRLKREWDYLYQ</sequence>
<evidence type="ECO:0000313" key="1">
    <source>
        <dbReference type="EMBL" id="KAF2633341.1"/>
    </source>
</evidence>
<keyword evidence="2" id="KW-1185">Reference proteome</keyword>
<gene>
    <name evidence="1" type="ORF">BU25DRAFT_435857</name>
</gene>
<comment type="caution">
    <text evidence="1">The sequence shown here is derived from an EMBL/GenBank/DDBJ whole genome shotgun (WGS) entry which is preliminary data.</text>
</comment>
<keyword evidence="1" id="KW-0645">Protease</keyword>
<dbReference type="Proteomes" id="UP000799754">
    <property type="component" value="Unassembled WGS sequence"/>
</dbReference>
<keyword evidence="1" id="KW-0378">Hydrolase</keyword>
<organism evidence="1 2">
    <name type="scientific">Macroventuria anomochaeta</name>
    <dbReference type="NCBI Taxonomy" id="301207"/>
    <lineage>
        <taxon>Eukaryota</taxon>
        <taxon>Fungi</taxon>
        <taxon>Dikarya</taxon>
        <taxon>Ascomycota</taxon>
        <taxon>Pezizomycotina</taxon>
        <taxon>Dothideomycetes</taxon>
        <taxon>Pleosporomycetidae</taxon>
        <taxon>Pleosporales</taxon>
        <taxon>Pleosporineae</taxon>
        <taxon>Didymellaceae</taxon>
        <taxon>Macroventuria</taxon>
    </lineage>
</organism>
<reference evidence="1" key="1">
    <citation type="journal article" date="2020" name="Stud. Mycol.">
        <title>101 Dothideomycetes genomes: a test case for predicting lifestyles and emergence of pathogens.</title>
        <authorList>
            <person name="Haridas S."/>
            <person name="Albert R."/>
            <person name="Binder M."/>
            <person name="Bloem J."/>
            <person name="Labutti K."/>
            <person name="Salamov A."/>
            <person name="Andreopoulos B."/>
            <person name="Baker S."/>
            <person name="Barry K."/>
            <person name="Bills G."/>
            <person name="Bluhm B."/>
            <person name="Cannon C."/>
            <person name="Castanera R."/>
            <person name="Culley D."/>
            <person name="Daum C."/>
            <person name="Ezra D."/>
            <person name="Gonzalez J."/>
            <person name="Henrissat B."/>
            <person name="Kuo A."/>
            <person name="Liang C."/>
            <person name="Lipzen A."/>
            <person name="Lutzoni F."/>
            <person name="Magnuson J."/>
            <person name="Mondo S."/>
            <person name="Nolan M."/>
            <person name="Ohm R."/>
            <person name="Pangilinan J."/>
            <person name="Park H.-J."/>
            <person name="Ramirez L."/>
            <person name="Alfaro M."/>
            <person name="Sun H."/>
            <person name="Tritt A."/>
            <person name="Yoshinaga Y."/>
            <person name="Zwiers L.-H."/>
            <person name="Turgeon B."/>
            <person name="Goodwin S."/>
            <person name="Spatafora J."/>
            <person name="Crous P."/>
            <person name="Grigoriev I."/>
        </authorList>
    </citation>
    <scope>NUCLEOTIDE SEQUENCE</scope>
    <source>
        <strain evidence="1">CBS 525.71</strain>
    </source>
</reference>